<dbReference type="FunFam" id="1.10.10.10:FF:000018">
    <property type="entry name" value="DNA-binding response regulator ResD"/>
    <property type="match status" value="1"/>
</dbReference>
<dbReference type="GO" id="GO:0000156">
    <property type="term" value="F:phosphorelay response regulator activity"/>
    <property type="evidence" value="ECO:0007669"/>
    <property type="project" value="TreeGrafter"/>
</dbReference>
<dbReference type="InterPro" id="IPR039420">
    <property type="entry name" value="WalR-like"/>
</dbReference>
<evidence type="ECO:0000256" key="4">
    <source>
        <dbReference type="ARBA" id="ARBA00023015"/>
    </source>
</evidence>
<keyword evidence="2 8" id="KW-0597">Phosphoprotein</keyword>
<dbReference type="InterPro" id="IPR036388">
    <property type="entry name" value="WH-like_DNA-bd_sf"/>
</dbReference>
<dbReference type="InterPro" id="IPR001789">
    <property type="entry name" value="Sig_transdc_resp-reg_receiver"/>
</dbReference>
<name>A0A3R5QVT2_9CLOT</name>
<dbReference type="SUPFAM" id="SSF52172">
    <property type="entry name" value="CheY-like"/>
    <property type="match status" value="1"/>
</dbReference>
<evidence type="ECO:0000256" key="3">
    <source>
        <dbReference type="ARBA" id="ARBA00023012"/>
    </source>
</evidence>
<keyword evidence="5 9" id="KW-0238">DNA-binding</keyword>
<evidence type="ECO:0000256" key="7">
    <source>
        <dbReference type="ARBA" id="ARBA00024867"/>
    </source>
</evidence>
<dbReference type="AlphaFoldDB" id="A0A3R5QVT2"/>
<evidence type="ECO:0000256" key="6">
    <source>
        <dbReference type="ARBA" id="ARBA00023163"/>
    </source>
</evidence>
<dbReference type="Gene3D" id="6.10.250.690">
    <property type="match status" value="1"/>
</dbReference>
<proteinExistence type="predicted"/>
<dbReference type="Gene3D" id="1.10.10.10">
    <property type="entry name" value="Winged helix-like DNA-binding domain superfamily/Winged helix DNA-binding domain"/>
    <property type="match status" value="1"/>
</dbReference>
<keyword evidence="3" id="KW-0902">Two-component regulatory system</keyword>
<dbReference type="InterPro" id="IPR011006">
    <property type="entry name" value="CheY-like_superfamily"/>
</dbReference>
<dbReference type="Proteomes" id="UP000286268">
    <property type="component" value="Chromosome"/>
</dbReference>
<feature type="DNA-binding region" description="OmpR/PhoB-type" evidence="9">
    <location>
        <begin position="132"/>
        <end position="231"/>
    </location>
</feature>
<evidence type="ECO:0000313" key="12">
    <source>
        <dbReference type="EMBL" id="QAA33418.1"/>
    </source>
</evidence>
<evidence type="ECO:0000313" key="13">
    <source>
        <dbReference type="Proteomes" id="UP000286268"/>
    </source>
</evidence>
<sequence>MKEDINILVVEDDNSINNLIAKVMRKNHYNVVQAYSGTEALLYIDREKFQMIILDLMLPGLSGEELIEKIRENETMPIIIVSAKIDKESKLKLFKLGADDYITKPFDVEELSVRVEANLRRYISFSSSEKSNDRLVFKDIILDRDTKEVEVNGKNIILTAREFNILELLLTHPKKVFSKANIFESVWEDEYLCDDNTINVHMSNLRNKLQKANPSEEYIETIWGMGYKLKGVT</sequence>
<keyword evidence="6" id="KW-0804">Transcription</keyword>
<evidence type="ECO:0000256" key="9">
    <source>
        <dbReference type="PROSITE-ProRule" id="PRU01091"/>
    </source>
</evidence>
<dbReference type="EMBL" id="CP025746">
    <property type="protein sequence ID" value="QAA33418.1"/>
    <property type="molecule type" value="Genomic_DNA"/>
</dbReference>
<gene>
    <name evidence="12" type="ORF">C1I91_18190</name>
</gene>
<dbReference type="GO" id="GO:0032993">
    <property type="term" value="C:protein-DNA complex"/>
    <property type="evidence" value="ECO:0007669"/>
    <property type="project" value="TreeGrafter"/>
</dbReference>
<evidence type="ECO:0000256" key="8">
    <source>
        <dbReference type="PROSITE-ProRule" id="PRU00169"/>
    </source>
</evidence>
<feature type="domain" description="OmpR/PhoB-type" evidence="11">
    <location>
        <begin position="132"/>
        <end position="231"/>
    </location>
</feature>
<dbReference type="PANTHER" id="PTHR48111">
    <property type="entry name" value="REGULATOR OF RPOS"/>
    <property type="match status" value="1"/>
</dbReference>
<accession>A0A3R5QVT2</accession>
<keyword evidence="4" id="KW-0805">Transcription regulation</keyword>
<comment type="function">
    <text evidence="7">May play the central regulatory role in sporulation. It may be an element of the effector pathway responsible for the activation of sporulation genes in response to nutritional stress. Spo0A may act in concert with spo0H (a sigma factor) to control the expression of some genes that are critical to the sporulation process.</text>
</comment>
<dbReference type="OrthoDB" id="1655504at2"/>
<evidence type="ECO:0000259" key="11">
    <source>
        <dbReference type="PROSITE" id="PS51755"/>
    </source>
</evidence>
<dbReference type="PANTHER" id="PTHR48111:SF2">
    <property type="entry name" value="RESPONSE REGULATOR SAER"/>
    <property type="match status" value="1"/>
</dbReference>
<feature type="modified residue" description="4-aspartylphosphate" evidence="8">
    <location>
        <position position="55"/>
    </location>
</feature>
<evidence type="ECO:0000256" key="1">
    <source>
        <dbReference type="ARBA" id="ARBA00018672"/>
    </source>
</evidence>
<dbReference type="SMART" id="SM00862">
    <property type="entry name" value="Trans_reg_C"/>
    <property type="match status" value="1"/>
</dbReference>
<evidence type="ECO:0000259" key="10">
    <source>
        <dbReference type="PROSITE" id="PS50110"/>
    </source>
</evidence>
<dbReference type="GO" id="GO:0006355">
    <property type="term" value="P:regulation of DNA-templated transcription"/>
    <property type="evidence" value="ECO:0007669"/>
    <property type="project" value="InterPro"/>
</dbReference>
<dbReference type="Gene3D" id="3.40.50.2300">
    <property type="match status" value="1"/>
</dbReference>
<dbReference type="CDD" id="cd00383">
    <property type="entry name" value="trans_reg_C"/>
    <property type="match status" value="1"/>
</dbReference>
<dbReference type="KEGG" id="cmah:C1I91_18190"/>
<evidence type="ECO:0000256" key="2">
    <source>
        <dbReference type="ARBA" id="ARBA00022553"/>
    </source>
</evidence>
<reference evidence="12 13" key="1">
    <citation type="submission" date="2018-01" db="EMBL/GenBank/DDBJ databases">
        <title>Genome Sequencing and Assembly of Anaerobacter polyendosporus strain CT4.</title>
        <authorList>
            <person name="Tachaapaikoon C."/>
            <person name="Sutheeworapong S."/>
            <person name="Jenjaroenpun P."/>
            <person name="Wongsurawat T."/>
            <person name="Nookeaw I."/>
            <person name="Cheawchanlertfa P."/>
            <person name="Kosugi A."/>
            <person name="Cheevadhanarak S."/>
            <person name="Ratanakhanokchai K."/>
        </authorList>
    </citation>
    <scope>NUCLEOTIDE SEQUENCE [LARGE SCALE GENOMIC DNA]</scope>
    <source>
        <strain evidence="12 13">CT4</strain>
    </source>
</reference>
<evidence type="ECO:0000256" key="5">
    <source>
        <dbReference type="ARBA" id="ARBA00023125"/>
    </source>
</evidence>
<dbReference type="Pfam" id="PF00486">
    <property type="entry name" value="Trans_reg_C"/>
    <property type="match status" value="1"/>
</dbReference>
<dbReference type="PROSITE" id="PS51755">
    <property type="entry name" value="OMPR_PHOB"/>
    <property type="match status" value="1"/>
</dbReference>
<keyword evidence="13" id="KW-1185">Reference proteome</keyword>
<dbReference type="InterPro" id="IPR001867">
    <property type="entry name" value="OmpR/PhoB-type_DNA-bd"/>
</dbReference>
<dbReference type="SMART" id="SM00448">
    <property type="entry name" value="REC"/>
    <property type="match status" value="1"/>
</dbReference>
<dbReference type="Pfam" id="PF00072">
    <property type="entry name" value="Response_reg"/>
    <property type="match status" value="1"/>
</dbReference>
<dbReference type="PROSITE" id="PS50110">
    <property type="entry name" value="RESPONSE_REGULATORY"/>
    <property type="match status" value="1"/>
</dbReference>
<dbReference type="RefSeq" id="WP_128214141.1">
    <property type="nucleotide sequence ID" value="NZ_CP025746.1"/>
</dbReference>
<feature type="domain" description="Response regulatory" evidence="10">
    <location>
        <begin position="6"/>
        <end position="119"/>
    </location>
</feature>
<protein>
    <recommendedName>
        <fullName evidence="1">Stage 0 sporulation protein A homolog</fullName>
    </recommendedName>
</protein>
<dbReference type="GO" id="GO:0000976">
    <property type="term" value="F:transcription cis-regulatory region binding"/>
    <property type="evidence" value="ECO:0007669"/>
    <property type="project" value="TreeGrafter"/>
</dbReference>
<dbReference type="GO" id="GO:0005829">
    <property type="term" value="C:cytosol"/>
    <property type="evidence" value="ECO:0007669"/>
    <property type="project" value="TreeGrafter"/>
</dbReference>
<organism evidence="12 13">
    <name type="scientific">Clostridium manihotivorum</name>
    <dbReference type="NCBI Taxonomy" id="2320868"/>
    <lineage>
        <taxon>Bacteria</taxon>
        <taxon>Bacillati</taxon>
        <taxon>Bacillota</taxon>
        <taxon>Clostridia</taxon>
        <taxon>Eubacteriales</taxon>
        <taxon>Clostridiaceae</taxon>
        <taxon>Clostridium</taxon>
    </lineage>
</organism>